<keyword evidence="1" id="KW-0472">Membrane</keyword>
<organism evidence="4 5">
    <name type="scientific">Sulfobacillus acidophilus</name>
    <dbReference type="NCBI Taxonomy" id="53633"/>
    <lineage>
        <taxon>Bacteria</taxon>
        <taxon>Bacillati</taxon>
        <taxon>Bacillota</taxon>
        <taxon>Clostridia</taxon>
        <taxon>Eubacteriales</taxon>
        <taxon>Clostridiales Family XVII. Incertae Sedis</taxon>
        <taxon>Sulfobacillus</taxon>
    </lineage>
</organism>
<dbReference type="GO" id="GO:0015562">
    <property type="term" value="F:efflux transmembrane transporter activity"/>
    <property type="evidence" value="ECO:0007669"/>
    <property type="project" value="TreeGrafter"/>
</dbReference>
<evidence type="ECO:0000313" key="4">
    <source>
        <dbReference type="EMBL" id="PSR22135.1"/>
    </source>
</evidence>
<dbReference type="InterPro" id="IPR058625">
    <property type="entry name" value="MdtA-like_BSH"/>
</dbReference>
<gene>
    <name evidence="4" type="ORF">C7B45_07870</name>
</gene>
<evidence type="ECO:0000256" key="1">
    <source>
        <dbReference type="SAM" id="Phobius"/>
    </source>
</evidence>
<dbReference type="CDD" id="cd06850">
    <property type="entry name" value="biotinyl_domain"/>
    <property type="match status" value="1"/>
</dbReference>
<feature type="transmembrane region" description="Helical" evidence="1">
    <location>
        <begin position="9"/>
        <end position="28"/>
    </location>
</feature>
<feature type="domain" description="YknX-like beta-barrel" evidence="3">
    <location>
        <begin position="144"/>
        <end position="216"/>
    </location>
</feature>
<sequence>MPMKAKTKLWTWIGVGVVVVGGGVGYLVTRAHSTATASTTHIAAYMAETVKRGTFEGEVTTSGTVSPANEATVQAPQVGEVSQMHVSLGQKVKAGQTVATMANGQTITSPIAGTVVDLNTASGSYVSAGETLLTVANMNTVYAQVTVSEDDIRNVKTGQTVDLTLPALPNKTYTGKITAVGALGSSSSSGTVTYPVSIKIASPSGILLGMSVNATIDTGTVSNAIYVPTSAIEPVNGQAEVLVPDESLPTPSFGSGGFGGFGGFSGASGGFGGSSGGFGGGAAGFGGRSAALTHTATTIPVAKSVVLGLSNGTETQIVSGLSANQQILVPNPAAETSTTTSISGHPAFGGGFGGVGGFGGFGG</sequence>
<reference evidence="4 5" key="1">
    <citation type="journal article" date="2014" name="BMC Genomics">
        <title>Comparison of environmental and isolate Sulfobacillus genomes reveals diverse carbon, sulfur, nitrogen, and hydrogen metabolisms.</title>
        <authorList>
            <person name="Justice N.B."/>
            <person name="Norman A."/>
            <person name="Brown C.T."/>
            <person name="Singh A."/>
            <person name="Thomas B.C."/>
            <person name="Banfield J.F."/>
        </authorList>
    </citation>
    <scope>NUCLEOTIDE SEQUENCE [LARGE SCALE GENOMIC DNA]</scope>
    <source>
        <strain evidence="4">AMDSBA3</strain>
    </source>
</reference>
<protein>
    <submittedName>
        <fullName evidence="4">Biotin attachment protein</fullName>
    </submittedName>
</protein>
<evidence type="ECO:0000259" key="2">
    <source>
        <dbReference type="Pfam" id="PF25917"/>
    </source>
</evidence>
<dbReference type="SUPFAM" id="SSF51230">
    <property type="entry name" value="Single hybrid motif"/>
    <property type="match status" value="1"/>
</dbReference>
<keyword evidence="1" id="KW-0812">Transmembrane</keyword>
<dbReference type="Pfam" id="PF25917">
    <property type="entry name" value="BSH_RND"/>
    <property type="match status" value="1"/>
</dbReference>
<dbReference type="InterPro" id="IPR058636">
    <property type="entry name" value="Beta-barrel_YknX"/>
</dbReference>
<keyword evidence="1" id="KW-1133">Transmembrane helix</keyword>
<dbReference type="PANTHER" id="PTHR30469">
    <property type="entry name" value="MULTIDRUG RESISTANCE PROTEIN MDTA"/>
    <property type="match status" value="1"/>
</dbReference>
<dbReference type="Proteomes" id="UP000241848">
    <property type="component" value="Unassembled WGS sequence"/>
</dbReference>
<dbReference type="EMBL" id="PXYV01000021">
    <property type="protein sequence ID" value="PSR22135.1"/>
    <property type="molecule type" value="Genomic_DNA"/>
</dbReference>
<comment type="caution">
    <text evidence="4">The sequence shown here is derived from an EMBL/GenBank/DDBJ whole genome shotgun (WGS) entry which is preliminary data.</text>
</comment>
<accession>A0A2T2WIT8</accession>
<dbReference type="AlphaFoldDB" id="A0A2T2WIT8"/>
<name>A0A2T2WIT8_9FIRM</name>
<feature type="domain" description="Multidrug resistance protein MdtA-like barrel-sandwich hybrid" evidence="2">
    <location>
        <begin position="70"/>
        <end position="134"/>
    </location>
</feature>
<dbReference type="Gene3D" id="2.40.30.170">
    <property type="match status" value="1"/>
</dbReference>
<evidence type="ECO:0000313" key="5">
    <source>
        <dbReference type="Proteomes" id="UP000241848"/>
    </source>
</evidence>
<dbReference type="InterPro" id="IPR011053">
    <property type="entry name" value="Single_hybrid_motif"/>
</dbReference>
<dbReference type="Gene3D" id="2.40.50.100">
    <property type="match status" value="1"/>
</dbReference>
<proteinExistence type="predicted"/>
<dbReference type="PANTHER" id="PTHR30469:SF33">
    <property type="entry name" value="SLR1207 PROTEIN"/>
    <property type="match status" value="1"/>
</dbReference>
<evidence type="ECO:0000259" key="3">
    <source>
        <dbReference type="Pfam" id="PF25990"/>
    </source>
</evidence>
<dbReference type="GO" id="GO:1990281">
    <property type="term" value="C:efflux pump complex"/>
    <property type="evidence" value="ECO:0007669"/>
    <property type="project" value="TreeGrafter"/>
</dbReference>
<dbReference type="Pfam" id="PF25990">
    <property type="entry name" value="Beta-barrel_YknX"/>
    <property type="match status" value="1"/>
</dbReference>